<protein>
    <submittedName>
        <fullName evidence="2">Uncharacterized protein</fullName>
    </submittedName>
</protein>
<evidence type="ECO:0000313" key="3">
    <source>
        <dbReference type="Proteomes" id="UP000034508"/>
    </source>
</evidence>
<comment type="caution">
    <text evidence="2">The sequence shown here is derived from an EMBL/GenBank/DDBJ whole genome shotgun (WGS) entry which is preliminary data.</text>
</comment>
<dbReference type="Proteomes" id="UP000034508">
    <property type="component" value="Unassembled WGS sequence"/>
</dbReference>
<gene>
    <name evidence="2" type="ORF">US31_C0023G0004</name>
</gene>
<name>A0A0G0FD25_9BACT</name>
<keyword evidence="1" id="KW-0472">Membrane</keyword>
<accession>A0A0G0FD25</accession>
<dbReference type="EMBL" id="LBSM01000023">
    <property type="protein sequence ID" value="KKQ17038.1"/>
    <property type="molecule type" value="Genomic_DNA"/>
</dbReference>
<evidence type="ECO:0000313" key="2">
    <source>
        <dbReference type="EMBL" id="KKQ17038.1"/>
    </source>
</evidence>
<reference evidence="2 3" key="1">
    <citation type="journal article" date="2015" name="Nature">
        <title>rRNA introns, odd ribosomes, and small enigmatic genomes across a large radiation of phyla.</title>
        <authorList>
            <person name="Brown C.T."/>
            <person name="Hug L.A."/>
            <person name="Thomas B.C."/>
            <person name="Sharon I."/>
            <person name="Castelle C.J."/>
            <person name="Singh A."/>
            <person name="Wilkins M.J."/>
            <person name="Williams K.H."/>
            <person name="Banfield J.F."/>
        </authorList>
    </citation>
    <scope>NUCLEOTIDE SEQUENCE [LARGE SCALE GENOMIC DNA]</scope>
</reference>
<sequence length="98" mass="11286">MSLNSFFQLSVSIFCIVGTIFMVILFVWTVIVRAQINRLILKFEEIATTAKTATGEFKDFIERTIASLEKFKDSILTFEFIRKITAEVITLIKSNKKE</sequence>
<organism evidence="2 3">
    <name type="scientific">Berkelbacteria bacterium GW2011_GWA1_36_9</name>
    <dbReference type="NCBI Taxonomy" id="1618331"/>
    <lineage>
        <taxon>Bacteria</taxon>
        <taxon>Candidatus Berkelbacteria</taxon>
    </lineage>
</organism>
<keyword evidence="1" id="KW-1133">Transmembrane helix</keyword>
<dbReference type="AlphaFoldDB" id="A0A0G0FD25"/>
<feature type="transmembrane region" description="Helical" evidence="1">
    <location>
        <begin position="6"/>
        <end position="32"/>
    </location>
</feature>
<evidence type="ECO:0000256" key="1">
    <source>
        <dbReference type="SAM" id="Phobius"/>
    </source>
</evidence>
<proteinExistence type="predicted"/>
<keyword evidence="1" id="KW-0812">Transmembrane</keyword>